<dbReference type="EMBL" id="REGN01003456">
    <property type="protein sequence ID" value="RNA22426.1"/>
    <property type="molecule type" value="Genomic_DNA"/>
</dbReference>
<accession>A0A3M7RFU3</accession>
<dbReference type="Proteomes" id="UP000276133">
    <property type="component" value="Unassembled WGS sequence"/>
</dbReference>
<organism evidence="1 2">
    <name type="scientific">Brachionus plicatilis</name>
    <name type="common">Marine rotifer</name>
    <name type="synonym">Brachionus muelleri</name>
    <dbReference type="NCBI Taxonomy" id="10195"/>
    <lineage>
        <taxon>Eukaryota</taxon>
        <taxon>Metazoa</taxon>
        <taxon>Spiralia</taxon>
        <taxon>Gnathifera</taxon>
        <taxon>Rotifera</taxon>
        <taxon>Eurotatoria</taxon>
        <taxon>Monogononta</taxon>
        <taxon>Pseudotrocha</taxon>
        <taxon>Ploima</taxon>
        <taxon>Brachionidae</taxon>
        <taxon>Brachionus</taxon>
    </lineage>
</organism>
<evidence type="ECO:0000313" key="2">
    <source>
        <dbReference type="Proteomes" id="UP000276133"/>
    </source>
</evidence>
<proteinExistence type="predicted"/>
<sequence length="100" mass="11239">MFRFSMRRSLSADFTFKLGSELVRRSSASSRQGGGGGAKTARRLFVSCGRTGCGCRTGVDSTFGFEFLSFWRMQFFSFNLTWLLMLAELADLGRVVLRLE</sequence>
<comment type="caution">
    <text evidence="1">The sequence shown here is derived from an EMBL/GenBank/DDBJ whole genome shotgun (WGS) entry which is preliminary data.</text>
</comment>
<name>A0A3M7RFU3_BRAPC</name>
<reference evidence="1 2" key="1">
    <citation type="journal article" date="2018" name="Sci. Rep.">
        <title>Genomic signatures of local adaptation to the degree of environmental predictability in rotifers.</title>
        <authorList>
            <person name="Franch-Gras L."/>
            <person name="Hahn C."/>
            <person name="Garcia-Roger E.M."/>
            <person name="Carmona M.J."/>
            <person name="Serra M."/>
            <person name="Gomez A."/>
        </authorList>
    </citation>
    <scope>NUCLEOTIDE SEQUENCE [LARGE SCALE GENOMIC DNA]</scope>
    <source>
        <strain evidence="1">HYR1</strain>
    </source>
</reference>
<keyword evidence="2" id="KW-1185">Reference proteome</keyword>
<gene>
    <name evidence="1" type="ORF">BpHYR1_046864</name>
</gene>
<dbReference type="AlphaFoldDB" id="A0A3M7RFU3"/>
<evidence type="ECO:0000313" key="1">
    <source>
        <dbReference type="EMBL" id="RNA22426.1"/>
    </source>
</evidence>
<protein>
    <submittedName>
        <fullName evidence="1">Uncharacterized protein</fullName>
    </submittedName>
</protein>